<keyword evidence="4 8" id="KW-1003">Cell membrane</keyword>
<feature type="transmembrane region" description="Helical" evidence="8">
    <location>
        <begin position="146"/>
        <end position="171"/>
    </location>
</feature>
<gene>
    <name evidence="10" type="ORF">CJ030_MR5G017312</name>
</gene>
<feature type="domain" description="Casparian strip membrane protein" evidence="9">
    <location>
        <begin position="11"/>
        <end position="158"/>
    </location>
</feature>
<evidence type="ECO:0000256" key="8">
    <source>
        <dbReference type="RuleBase" id="RU361233"/>
    </source>
</evidence>
<sequence length="181" mass="19327">MEGENKARRGGCDLLLRLLAFALTLVSAILLGVDKQTKIVPIQIVSSLPPLHVPVTAKWQYQSAFVYLMVANIIASSYAVLSLLLSFTSMGGNNILELAIFVGDSLMVALLFSGSGASAAIGLVAYEGNSRVQWQKVCNVFGSFCAKVAASVLISMLGGVAFMLLVLYSGLRLHKRSSRTK</sequence>
<name>A0A6A1VMB2_9ROSI</name>
<evidence type="ECO:0000313" key="11">
    <source>
        <dbReference type="Proteomes" id="UP000516437"/>
    </source>
</evidence>
<dbReference type="OrthoDB" id="1898688at2759"/>
<feature type="transmembrane region" description="Helical" evidence="8">
    <location>
        <begin position="98"/>
        <end position="126"/>
    </location>
</feature>
<dbReference type="InterPro" id="IPR006702">
    <property type="entry name" value="CASP_dom"/>
</dbReference>
<dbReference type="PANTHER" id="PTHR36488">
    <property type="entry name" value="CASP-LIKE PROTEIN 1U1"/>
    <property type="match status" value="1"/>
</dbReference>
<feature type="transmembrane region" description="Helical" evidence="8">
    <location>
        <begin position="64"/>
        <end position="86"/>
    </location>
</feature>
<organism evidence="10 11">
    <name type="scientific">Morella rubra</name>
    <name type="common">Chinese bayberry</name>
    <dbReference type="NCBI Taxonomy" id="262757"/>
    <lineage>
        <taxon>Eukaryota</taxon>
        <taxon>Viridiplantae</taxon>
        <taxon>Streptophyta</taxon>
        <taxon>Embryophyta</taxon>
        <taxon>Tracheophyta</taxon>
        <taxon>Spermatophyta</taxon>
        <taxon>Magnoliopsida</taxon>
        <taxon>eudicotyledons</taxon>
        <taxon>Gunneridae</taxon>
        <taxon>Pentapetalae</taxon>
        <taxon>rosids</taxon>
        <taxon>fabids</taxon>
        <taxon>Fagales</taxon>
        <taxon>Myricaceae</taxon>
        <taxon>Morella</taxon>
    </lineage>
</organism>
<keyword evidence="6 8" id="KW-1133">Transmembrane helix</keyword>
<dbReference type="EMBL" id="RXIC02000023">
    <property type="protein sequence ID" value="KAB1214049.1"/>
    <property type="molecule type" value="Genomic_DNA"/>
</dbReference>
<keyword evidence="5 8" id="KW-0812">Transmembrane</keyword>
<protein>
    <recommendedName>
        <fullName evidence="8">CASP-like protein</fullName>
    </recommendedName>
</protein>
<evidence type="ECO:0000256" key="7">
    <source>
        <dbReference type="ARBA" id="ARBA00023136"/>
    </source>
</evidence>
<dbReference type="NCBIfam" id="TIGR01569">
    <property type="entry name" value="A_tha_TIGR01569"/>
    <property type="match status" value="1"/>
</dbReference>
<evidence type="ECO:0000256" key="3">
    <source>
        <dbReference type="ARBA" id="ARBA00011489"/>
    </source>
</evidence>
<comment type="caution">
    <text evidence="10">The sequence shown here is derived from an EMBL/GenBank/DDBJ whole genome shotgun (WGS) entry which is preliminary data.</text>
</comment>
<reference evidence="10 11" key="1">
    <citation type="journal article" date="2019" name="Plant Biotechnol. J.">
        <title>The red bayberry genome and genetic basis of sex determination.</title>
        <authorList>
            <person name="Jia H.M."/>
            <person name="Jia H.J."/>
            <person name="Cai Q.L."/>
            <person name="Wang Y."/>
            <person name="Zhao H.B."/>
            <person name="Yang W.F."/>
            <person name="Wang G.Y."/>
            <person name="Li Y.H."/>
            <person name="Zhan D.L."/>
            <person name="Shen Y.T."/>
            <person name="Niu Q.F."/>
            <person name="Chang L."/>
            <person name="Qiu J."/>
            <person name="Zhao L."/>
            <person name="Xie H.B."/>
            <person name="Fu W.Y."/>
            <person name="Jin J."/>
            <person name="Li X.W."/>
            <person name="Jiao Y."/>
            <person name="Zhou C.C."/>
            <person name="Tu T."/>
            <person name="Chai C.Y."/>
            <person name="Gao J.L."/>
            <person name="Fan L.J."/>
            <person name="van de Weg E."/>
            <person name="Wang J.Y."/>
            <person name="Gao Z.S."/>
        </authorList>
    </citation>
    <scope>NUCLEOTIDE SEQUENCE [LARGE SCALE GENOMIC DNA]</scope>
    <source>
        <tissue evidence="10">Leaves</tissue>
    </source>
</reference>
<dbReference type="Proteomes" id="UP000516437">
    <property type="component" value="Chromosome 5"/>
</dbReference>
<accession>A0A6A1VMB2</accession>
<feature type="transmembrane region" description="Helical" evidence="8">
    <location>
        <begin position="14"/>
        <end position="33"/>
    </location>
</feature>
<dbReference type="AlphaFoldDB" id="A0A6A1VMB2"/>
<comment type="subunit">
    <text evidence="3 8">Homodimer and heterodimers.</text>
</comment>
<proteinExistence type="inferred from homology"/>
<evidence type="ECO:0000256" key="1">
    <source>
        <dbReference type="ARBA" id="ARBA00004651"/>
    </source>
</evidence>
<dbReference type="GO" id="GO:0005886">
    <property type="term" value="C:plasma membrane"/>
    <property type="evidence" value="ECO:0007669"/>
    <property type="project" value="UniProtKB-SubCell"/>
</dbReference>
<evidence type="ECO:0000313" key="10">
    <source>
        <dbReference type="EMBL" id="KAB1214049.1"/>
    </source>
</evidence>
<evidence type="ECO:0000259" key="9">
    <source>
        <dbReference type="Pfam" id="PF04535"/>
    </source>
</evidence>
<keyword evidence="7 8" id="KW-0472">Membrane</keyword>
<evidence type="ECO:0000256" key="6">
    <source>
        <dbReference type="ARBA" id="ARBA00022989"/>
    </source>
</evidence>
<comment type="similarity">
    <text evidence="2 8">Belongs to the Casparian strip membrane proteins (CASP) family.</text>
</comment>
<keyword evidence="11" id="KW-1185">Reference proteome</keyword>
<evidence type="ECO:0000256" key="2">
    <source>
        <dbReference type="ARBA" id="ARBA00007651"/>
    </source>
</evidence>
<dbReference type="InterPro" id="IPR044173">
    <property type="entry name" value="CASPL"/>
</dbReference>
<evidence type="ECO:0000256" key="4">
    <source>
        <dbReference type="ARBA" id="ARBA00022475"/>
    </source>
</evidence>
<dbReference type="PANTHER" id="PTHR36488:SF8">
    <property type="entry name" value="CASP-LIKE PROTEIN 1U1"/>
    <property type="match status" value="1"/>
</dbReference>
<comment type="subcellular location">
    <subcellularLocation>
        <location evidence="1 8">Cell membrane</location>
        <topology evidence="1 8">Multi-pass membrane protein</topology>
    </subcellularLocation>
</comment>
<dbReference type="InterPro" id="IPR006459">
    <property type="entry name" value="CASP/CASPL"/>
</dbReference>
<dbReference type="Pfam" id="PF04535">
    <property type="entry name" value="CASP_dom"/>
    <property type="match status" value="1"/>
</dbReference>
<evidence type="ECO:0000256" key="5">
    <source>
        <dbReference type="ARBA" id="ARBA00022692"/>
    </source>
</evidence>